<comment type="caution">
    <text evidence="1">The sequence shown here is derived from an EMBL/GenBank/DDBJ whole genome shotgun (WGS) entry which is preliminary data.</text>
</comment>
<dbReference type="Proteomes" id="UP000053237">
    <property type="component" value="Unassembled WGS sequence"/>
</dbReference>
<dbReference type="InParanoid" id="A0A024G4W0"/>
<proteinExistence type="predicted"/>
<dbReference type="EMBL" id="CAIX01000023">
    <property type="protein sequence ID" value="CCI41717.1"/>
    <property type="molecule type" value="Genomic_DNA"/>
</dbReference>
<evidence type="ECO:0000313" key="2">
    <source>
        <dbReference type="Proteomes" id="UP000053237"/>
    </source>
</evidence>
<evidence type="ECO:0000313" key="1">
    <source>
        <dbReference type="EMBL" id="CCI41717.1"/>
    </source>
</evidence>
<reference evidence="1 2" key="1">
    <citation type="submission" date="2012-05" db="EMBL/GenBank/DDBJ databases">
        <title>Recombination and specialization in a pathogen metapopulation.</title>
        <authorList>
            <person name="Gardiner A."/>
            <person name="Kemen E."/>
            <person name="Schultz-Larsen T."/>
            <person name="MacLean D."/>
            <person name="Van Oosterhout C."/>
            <person name="Jones J.D.G."/>
        </authorList>
    </citation>
    <scope>NUCLEOTIDE SEQUENCE [LARGE SCALE GENOMIC DNA]</scope>
    <source>
        <strain evidence="1 2">Ac Nc2</strain>
    </source>
</reference>
<dbReference type="AlphaFoldDB" id="A0A024G4W0"/>
<keyword evidence="2" id="KW-1185">Reference proteome</keyword>
<organism evidence="1 2">
    <name type="scientific">Albugo candida</name>
    <dbReference type="NCBI Taxonomy" id="65357"/>
    <lineage>
        <taxon>Eukaryota</taxon>
        <taxon>Sar</taxon>
        <taxon>Stramenopiles</taxon>
        <taxon>Oomycota</taxon>
        <taxon>Peronosporomycetes</taxon>
        <taxon>Albuginales</taxon>
        <taxon>Albuginaceae</taxon>
        <taxon>Albugo</taxon>
    </lineage>
</organism>
<name>A0A024G4W0_9STRA</name>
<accession>A0A024G4W0</accession>
<sequence>MNWTIKTAWGRFLEVLHRVNASCLYIIASMLLIKVVEYSDVLLITELPLSYRHLRSTIGVVIWSFQVYRKDFEHNARWRGWWYLSKYTLHPYSGNEALYTRDTFNFGLAHQDAIIAGDSSDQVEITPWN</sequence>
<protein>
    <submittedName>
        <fullName evidence="1">Uncharacterized protein</fullName>
    </submittedName>
</protein>
<gene>
    <name evidence="1" type="ORF">BN9_025010</name>
</gene>